<dbReference type="EMBL" id="FXTH01000008">
    <property type="protein sequence ID" value="SMO64757.1"/>
    <property type="molecule type" value="Genomic_DNA"/>
</dbReference>
<evidence type="ECO:0000256" key="3">
    <source>
        <dbReference type="ARBA" id="ARBA00022553"/>
    </source>
</evidence>
<dbReference type="GO" id="GO:0006355">
    <property type="term" value="P:regulation of DNA-templated transcription"/>
    <property type="evidence" value="ECO:0007669"/>
    <property type="project" value="InterPro"/>
</dbReference>
<dbReference type="Gene3D" id="3.30.565.10">
    <property type="entry name" value="Histidine kinase-like ATPase, C-terminal domain"/>
    <property type="match status" value="1"/>
</dbReference>
<evidence type="ECO:0000256" key="2">
    <source>
        <dbReference type="ARBA" id="ARBA00012438"/>
    </source>
</evidence>
<sequence>MSKMTDNSASFNFNYLLLAGLGLVSIAVFIIDLRFPLGVAGGIPYALLIMATYWSRRKRHTVGAGILSTLLIVAGYSFSQPSGYLVMAVANRLMAIIVIWGTVWFVINYKRSLNRIKKSEDRMSALFEAATEGIIISDLNGRIVMANQKIEELFGYPREELVGEKIEVLIPNRYQPKHKRFRLDYYDDPEPRPMGQGRDLYGLHKDGEEFPVEVSLNHFENEEGRFVISYVIDITQRKKAEHKLLKAHRELKQKAVELKHSNEELEQFAYVASHDLQEPLRMVASYTQLLARRYKDQLDEDASDFINYAVNGAQRMQELLNDLLQFSRVGSRAKRFKKVSSEAVIENVLQNLERYIEENDANIVTESPLPELSADKLQLVQLFQNLIQNAIKFKKEGKPEVRIKASELEDYWQFSVADNGMGIDENYQKRIFVIFQRLHQREAYSGSGIGLAICKKIVERHGGEIWVDSEPGRGATFHFTIAKNLESAQEEKRKEAIKNQIFS</sequence>
<dbReference type="Pfam" id="PF02518">
    <property type="entry name" value="HATPase_c"/>
    <property type="match status" value="1"/>
</dbReference>
<dbReference type="InterPro" id="IPR000700">
    <property type="entry name" value="PAS-assoc_C"/>
</dbReference>
<keyword evidence="4" id="KW-0808">Transferase</keyword>
<dbReference type="InterPro" id="IPR000014">
    <property type="entry name" value="PAS"/>
</dbReference>
<evidence type="ECO:0000259" key="8">
    <source>
        <dbReference type="PROSITE" id="PS50112"/>
    </source>
</evidence>
<evidence type="ECO:0000259" key="7">
    <source>
        <dbReference type="PROSITE" id="PS50109"/>
    </source>
</evidence>
<name>A0A521CZ82_9BACT</name>
<evidence type="ECO:0000256" key="1">
    <source>
        <dbReference type="ARBA" id="ARBA00000085"/>
    </source>
</evidence>
<dbReference type="InterPro" id="IPR036890">
    <property type="entry name" value="HATPase_C_sf"/>
</dbReference>
<accession>A0A521CZ82</accession>
<dbReference type="Proteomes" id="UP000317593">
    <property type="component" value="Unassembled WGS sequence"/>
</dbReference>
<dbReference type="PANTHER" id="PTHR43304:SF1">
    <property type="entry name" value="PAC DOMAIN-CONTAINING PROTEIN"/>
    <property type="match status" value="1"/>
</dbReference>
<dbReference type="SMART" id="SM00387">
    <property type="entry name" value="HATPase_c"/>
    <property type="match status" value="1"/>
</dbReference>
<protein>
    <recommendedName>
        <fullName evidence="2">histidine kinase</fullName>
        <ecNumber evidence="2">2.7.13.3</ecNumber>
    </recommendedName>
</protein>
<feature type="transmembrane region" description="Helical" evidence="6">
    <location>
        <begin position="84"/>
        <end position="107"/>
    </location>
</feature>
<feature type="domain" description="PAS" evidence="8">
    <location>
        <begin position="119"/>
        <end position="172"/>
    </location>
</feature>
<keyword evidence="11" id="KW-1185">Reference proteome</keyword>
<keyword evidence="5" id="KW-0418">Kinase</keyword>
<evidence type="ECO:0000256" key="6">
    <source>
        <dbReference type="SAM" id="Phobius"/>
    </source>
</evidence>
<dbReference type="InterPro" id="IPR003594">
    <property type="entry name" value="HATPase_dom"/>
</dbReference>
<gene>
    <name evidence="10" type="ORF">SAMN06265218_10838</name>
</gene>
<dbReference type="AlphaFoldDB" id="A0A521CZ82"/>
<dbReference type="RefSeq" id="WP_221930010.1">
    <property type="nucleotide sequence ID" value="NZ_FXTH01000008.1"/>
</dbReference>
<keyword evidence="3" id="KW-0597">Phosphoprotein</keyword>
<dbReference type="SUPFAM" id="SSF55785">
    <property type="entry name" value="PYP-like sensor domain (PAS domain)"/>
    <property type="match status" value="1"/>
</dbReference>
<dbReference type="InterPro" id="IPR035965">
    <property type="entry name" value="PAS-like_dom_sf"/>
</dbReference>
<dbReference type="NCBIfam" id="TIGR00229">
    <property type="entry name" value="sensory_box"/>
    <property type="match status" value="1"/>
</dbReference>
<dbReference type="PROSITE" id="PS50112">
    <property type="entry name" value="PAS"/>
    <property type="match status" value="1"/>
</dbReference>
<keyword evidence="6" id="KW-0812">Transmembrane</keyword>
<feature type="transmembrane region" description="Helical" evidence="6">
    <location>
        <begin position="37"/>
        <end position="54"/>
    </location>
</feature>
<dbReference type="PRINTS" id="PR00344">
    <property type="entry name" value="BCTRLSENSOR"/>
</dbReference>
<keyword evidence="6" id="KW-0472">Membrane</keyword>
<feature type="domain" description="Histidine kinase" evidence="7">
    <location>
        <begin position="271"/>
        <end position="485"/>
    </location>
</feature>
<evidence type="ECO:0000256" key="5">
    <source>
        <dbReference type="ARBA" id="ARBA00022777"/>
    </source>
</evidence>
<proteinExistence type="predicted"/>
<dbReference type="Pfam" id="PF13426">
    <property type="entry name" value="PAS_9"/>
    <property type="match status" value="1"/>
</dbReference>
<dbReference type="CDD" id="cd00130">
    <property type="entry name" value="PAS"/>
    <property type="match status" value="1"/>
</dbReference>
<organism evidence="10 11">
    <name type="scientific">Fodinibius sediminis</name>
    <dbReference type="NCBI Taxonomy" id="1214077"/>
    <lineage>
        <taxon>Bacteria</taxon>
        <taxon>Pseudomonadati</taxon>
        <taxon>Balneolota</taxon>
        <taxon>Balneolia</taxon>
        <taxon>Balneolales</taxon>
        <taxon>Balneolaceae</taxon>
        <taxon>Fodinibius</taxon>
    </lineage>
</organism>
<dbReference type="InterPro" id="IPR003661">
    <property type="entry name" value="HisK_dim/P_dom"/>
</dbReference>
<dbReference type="SUPFAM" id="SSF47384">
    <property type="entry name" value="Homodimeric domain of signal transducing histidine kinase"/>
    <property type="match status" value="1"/>
</dbReference>
<dbReference type="FunFam" id="3.30.565.10:FF:000006">
    <property type="entry name" value="Sensor histidine kinase WalK"/>
    <property type="match status" value="1"/>
</dbReference>
<reference evidence="10 11" key="1">
    <citation type="submission" date="2017-05" db="EMBL/GenBank/DDBJ databases">
        <authorList>
            <person name="Varghese N."/>
            <person name="Submissions S."/>
        </authorList>
    </citation>
    <scope>NUCLEOTIDE SEQUENCE [LARGE SCALE GENOMIC DNA]</scope>
    <source>
        <strain evidence="10 11">DSM 21194</strain>
    </source>
</reference>
<dbReference type="SMART" id="SM00388">
    <property type="entry name" value="HisKA"/>
    <property type="match status" value="1"/>
</dbReference>
<dbReference type="PROSITE" id="PS50113">
    <property type="entry name" value="PAC"/>
    <property type="match status" value="1"/>
</dbReference>
<evidence type="ECO:0000259" key="9">
    <source>
        <dbReference type="PROSITE" id="PS50113"/>
    </source>
</evidence>
<feature type="transmembrane region" description="Helical" evidence="6">
    <location>
        <begin position="61"/>
        <end position="78"/>
    </location>
</feature>
<feature type="transmembrane region" description="Helical" evidence="6">
    <location>
        <begin position="12"/>
        <end position="31"/>
    </location>
</feature>
<dbReference type="PROSITE" id="PS50109">
    <property type="entry name" value="HIS_KIN"/>
    <property type="match status" value="1"/>
</dbReference>
<dbReference type="InterPro" id="IPR052162">
    <property type="entry name" value="Sensor_kinase/Photoreceptor"/>
</dbReference>
<dbReference type="Gene3D" id="1.10.287.130">
    <property type="match status" value="1"/>
</dbReference>
<dbReference type="InterPro" id="IPR005467">
    <property type="entry name" value="His_kinase_dom"/>
</dbReference>
<dbReference type="SUPFAM" id="SSF55874">
    <property type="entry name" value="ATPase domain of HSP90 chaperone/DNA topoisomerase II/histidine kinase"/>
    <property type="match status" value="1"/>
</dbReference>
<dbReference type="InterPro" id="IPR004358">
    <property type="entry name" value="Sig_transdc_His_kin-like_C"/>
</dbReference>
<evidence type="ECO:0000256" key="4">
    <source>
        <dbReference type="ARBA" id="ARBA00022679"/>
    </source>
</evidence>
<comment type="catalytic activity">
    <reaction evidence="1">
        <text>ATP + protein L-histidine = ADP + protein N-phospho-L-histidine.</text>
        <dbReference type="EC" id="2.7.13.3"/>
    </reaction>
</comment>
<feature type="domain" description="PAC" evidence="9">
    <location>
        <begin position="196"/>
        <end position="246"/>
    </location>
</feature>
<evidence type="ECO:0000313" key="10">
    <source>
        <dbReference type="EMBL" id="SMO64757.1"/>
    </source>
</evidence>
<dbReference type="EC" id="2.7.13.3" evidence="2"/>
<dbReference type="PANTHER" id="PTHR43304">
    <property type="entry name" value="PHYTOCHROME-LIKE PROTEIN CPH1"/>
    <property type="match status" value="1"/>
</dbReference>
<dbReference type="Gene3D" id="3.30.450.20">
    <property type="entry name" value="PAS domain"/>
    <property type="match status" value="1"/>
</dbReference>
<dbReference type="InterPro" id="IPR036097">
    <property type="entry name" value="HisK_dim/P_sf"/>
</dbReference>
<dbReference type="Pfam" id="PF00512">
    <property type="entry name" value="HisKA"/>
    <property type="match status" value="1"/>
</dbReference>
<dbReference type="GO" id="GO:0000155">
    <property type="term" value="F:phosphorelay sensor kinase activity"/>
    <property type="evidence" value="ECO:0007669"/>
    <property type="project" value="InterPro"/>
</dbReference>
<evidence type="ECO:0000313" key="11">
    <source>
        <dbReference type="Proteomes" id="UP000317593"/>
    </source>
</evidence>
<dbReference type="CDD" id="cd00082">
    <property type="entry name" value="HisKA"/>
    <property type="match status" value="1"/>
</dbReference>
<dbReference type="SMART" id="SM00091">
    <property type="entry name" value="PAS"/>
    <property type="match status" value="1"/>
</dbReference>
<keyword evidence="6" id="KW-1133">Transmembrane helix</keyword>